<dbReference type="PANTHER" id="PTHR11741">
    <property type="entry name" value="ELONGATION FACTOR TS"/>
    <property type="match status" value="1"/>
</dbReference>
<keyword evidence="4 6" id="KW-0648">Protein biosynthesis</keyword>
<evidence type="ECO:0000313" key="10">
    <source>
        <dbReference type="EMBL" id="CUO58958.1"/>
    </source>
</evidence>
<dbReference type="HAMAP" id="MF_00050">
    <property type="entry name" value="EF_Ts"/>
    <property type="match status" value="1"/>
</dbReference>
<dbReference type="Gene3D" id="1.10.8.10">
    <property type="entry name" value="DNA helicase RuvA subunit, C-terminal domain"/>
    <property type="match status" value="1"/>
</dbReference>
<evidence type="ECO:0000313" key="11">
    <source>
        <dbReference type="Proteomes" id="UP000095602"/>
    </source>
</evidence>
<dbReference type="EMBL" id="CZAJ01000001">
    <property type="protein sequence ID" value="CUO58958.1"/>
    <property type="molecule type" value="Genomic_DNA"/>
</dbReference>
<dbReference type="GO" id="GO:0005737">
    <property type="term" value="C:cytoplasm"/>
    <property type="evidence" value="ECO:0007669"/>
    <property type="project" value="UniProtKB-SubCell"/>
</dbReference>
<dbReference type="PROSITE" id="PS01126">
    <property type="entry name" value="EF_TS_1"/>
    <property type="match status" value="1"/>
</dbReference>
<dbReference type="Pfam" id="PF00889">
    <property type="entry name" value="EF_TS"/>
    <property type="match status" value="1"/>
</dbReference>
<comment type="function">
    <text evidence="5 6 7">Associates with the EF-Tu.GDP complex and induces the exchange of GDP to GTP. It remains bound to the aminoacyl-tRNA.EF-Tu.GTP complex up to the GTP hydrolysis stage on the ribosome.</text>
</comment>
<organism evidence="10 11">
    <name type="scientific">Agathobacter rectalis</name>
    <dbReference type="NCBI Taxonomy" id="39491"/>
    <lineage>
        <taxon>Bacteria</taxon>
        <taxon>Bacillati</taxon>
        <taxon>Bacillota</taxon>
        <taxon>Clostridia</taxon>
        <taxon>Lachnospirales</taxon>
        <taxon>Lachnospiraceae</taxon>
        <taxon>Agathobacter</taxon>
    </lineage>
</organism>
<dbReference type="CDD" id="cd14275">
    <property type="entry name" value="UBA_EF-Ts"/>
    <property type="match status" value="1"/>
</dbReference>
<dbReference type="NCBIfam" id="TIGR00116">
    <property type="entry name" value="tsf"/>
    <property type="match status" value="1"/>
</dbReference>
<name>A0A174GCT3_9FIRM</name>
<dbReference type="InterPro" id="IPR014039">
    <property type="entry name" value="Transl_elong_EFTs/EF1B_dimer"/>
</dbReference>
<dbReference type="Gene3D" id="3.30.479.20">
    <property type="entry name" value="Elongation factor Ts, dimerisation domain"/>
    <property type="match status" value="3"/>
</dbReference>
<comment type="similarity">
    <text evidence="1 6 7">Belongs to the EF-Ts family.</text>
</comment>
<dbReference type="Gene3D" id="1.10.286.20">
    <property type="match status" value="2"/>
</dbReference>
<keyword evidence="3 6" id="KW-0251">Elongation factor</keyword>
<feature type="region of interest" description="Involved in Mg(2+) ion dislocation from EF-Tu" evidence="6">
    <location>
        <begin position="79"/>
        <end position="82"/>
    </location>
</feature>
<dbReference type="InterPro" id="IPR018101">
    <property type="entry name" value="Transl_elong_Ts_CS"/>
</dbReference>
<dbReference type="AlphaFoldDB" id="A0A174GCT3"/>
<dbReference type="GO" id="GO:0003746">
    <property type="term" value="F:translation elongation factor activity"/>
    <property type="evidence" value="ECO:0007669"/>
    <property type="project" value="UniProtKB-UniRule"/>
</dbReference>
<accession>A0A174GCT3</accession>
<dbReference type="InterPro" id="IPR036402">
    <property type="entry name" value="EF-Ts_dimer_sf"/>
</dbReference>
<dbReference type="InterPro" id="IPR001816">
    <property type="entry name" value="Transl_elong_EFTs/EF1B"/>
</dbReference>
<dbReference type="PANTHER" id="PTHR11741:SF0">
    <property type="entry name" value="ELONGATION FACTOR TS, MITOCHONDRIAL"/>
    <property type="match status" value="1"/>
</dbReference>
<dbReference type="InterPro" id="IPR009060">
    <property type="entry name" value="UBA-like_sf"/>
</dbReference>
<evidence type="ECO:0000256" key="6">
    <source>
        <dbReference type="HAMAP-Rule" id="MF_00050"/>
    </source>
</evidence>
<dbReference type="SUPFAM" id="SSF54713">
    <property type="entry name" value="Elongation factor Ts (EF-Ts), dimerisation domain"/>
    <property type="match status" value="2"/>
</dbReference>
<evidence type="ECO:0000256" key="2">
    <source>
        <dbReference type="ARBA" id="ARBA00016956"/>
    </source>
</evidence>
<evidence type="ECO:0000256" key="5">
    <source>
        <dbReference type="ARBA" id="ARBA00025453"/>
    </source>
</evidence>
<evidence type="ECO:0000256" key="3">
    <source>
        <dbReference type="ARBA" id="ARBA00022768"/>
    </source>
</evidence>
<evidence type="ECO:0000256" key="4">
    <source>
        <dbReference type="ARBA" id="ARBA00022917"/>
    </source>
</evidence>
<protein>
    <recommendedName>
        <fullName evidence="2 6">Elongation factor Ts</fullName>
        <shortName evidence="6">EF-Ts</shortName>
    </recommendedName>
</protein>
<evidence type="ECO:0000256" key="8">
    <source>
        <dbReference type="RuleBase" id="RU000643"/>
    </source>
</evidence>
<proteinExistence type="inferred from homology"/>
<reference evidence="10 11" key="1">
    <citation type="submission" date="2015-09" db="EMBL/GenBank/DDBJ databases">
        <authorList>
            <consortium name="Pathogen Informatics"/>
        </authorList>
    </citation>
    <scope>NUCLEOTIDE SEQUENCE [LARGE SCALE GENOMIC DNA]</scope>
    <source>
        <strain evidence="10 11">2789STDY5834884</strain>
    </source>
</reference>
<dbReference type="RefSeq" id="WP_055272269.1">
    <property type="nucleotide sequence ID" value="NZ_CZAJ01000001.1"/>
</dbReference>
<sequence>MAITAGMVKELREMTGAGMMDCKKALTETNGDMDAAVEVLRKSGAAKMEKKQSRIAAEGIARVAVNGNVAVVAEVNSETDFVAKNETFQEFVQTVADTALASGLNGGANGEDIDALLATNGLSELLVEKTATIGEKLSVRRFAKVTGDVVTSYIHGGGRIGVIIAANGAADDVAKEAITNIAMQVAAMNPQYISRNDISDEELAKLREITVDSALNDATTLPKPILNKLIDKAINEKLWSDDDINNFNEHKNNMNYVWNFLSDAAKAKLGEIAMADKESIMAEKMFNGLVEGRVSKQLKEICLLDQTYVKAEDGKQSVAKYLESVSKDLTITEMVRFEVGEGMEKKQEDFAAEVAAQMAGV</sequence>
<evidence type="ECO:0000256" key="1">
    <source>
        <dbReference type="ARBA" id="ARBA00005532"/>
    </source>
</evidence>
<dbReference type="SUPFAM" id="SSF46934">
    <property type="entry name" value="UBA-like"/>
    <property type="match status" value="1"/>
</dbReference>
<feature type="domain" description="Translation elongation factor EFTs/EF1B dimerisation" evidence="9">
    <location>
        <begin position="70"/>
        <end position="341"/>
    </location>
</feature>
<comment type="subcellular location">
    <subcellularLocation>
        <location evidence="6 8">Cytoplasm</location>
    </subcellularLocation>
</comment>
<dbReference type="Proteomes" id="UP000095602">
    <property type="component" value="Unassembled WGS sequence"/>
</dbReference>
<dbReference type="FunFam" id="1.10.8.10:FF:000001">
    <property type="entry name" value="Elongation factor Ts"/>
    <property type="match status" value="1"/>
</dbReference>
<evidence type="ECO:0000256" key="7">
    <source>
        <dbReference type="RuleBase" id="RU000642"/>
    </source>
</evidence>
<gene>
    <name evidence="6 10" type="primary">tsf</name>
    <name evidence="10" type="ORF">ERS852497_00167</name>
</gene>
<dbReference type="PROSITE" id="PS01127">
    <property type="entry name" value="EF_TS_2"/>
    <property type="match status" value="1"/>
</dbReference>
<evidence type="ECO:0000259" key="9">
    <source>
        <dbReference type="Pfam" id="PF00889"/>
    </source>
</evidence>
<keyword evidence="6" id="KW-0963">Cytoplasm</keyword>